<organism evidence="4 5">
    <name type="scientific">Fusarium vanettenii (strain ATCC MYA-4622 / CBS 123669 / FGSC 9596 / NRRL 45880 / 77-13-4)</name>
    <name type="common">Fusarium solani subsp. pisi</name>
    <dbReference type="NCBI Taxonomy" id="660122"/>
    <lineage>
        <taxon>Eukaryota</taxon>
        <taxon>Fungi</taxon>
        <taxon>Dikarya</taxon>
        <taxon>Ascomycota</taxon>
        <taxon>Pezizomycotina</taxon>
        <taxon>Sordariomycetes</taxon>
        <taxon>Hypocreomycetidae</taxon>
        <taxon>Hypocreales</taxon>
        <taxon>Nectriaceae</taxon>
        <taxon>Fusarium</taxon>
        <taxon>Fusarium solani species complex</taxon>
        <taxon>Fusarium vanettenii</taxon>
    </lineage>
</organism>
<evidence type="ECO:0000259" key="3">
    <source>
        <dbReference type="Pfam" id="PF06985"/>
    </source>
</evidence>
<dbReference type="VEuPathDB" id="FungiDB:NECHADRAFT_84187"/>
<name>C7YZY6_FUSV7</name>
<dbReference type="InterPro" id="IPR010730">
    <property type="entry name" value="HET"/>
</dbReference>
<accession>C7YZY6</accession>
<dbReference type="GeneID" id="9667666"/>
<protein>
    <recommendedName>
        <fullName evidence="3">Heterokaryon incompatibility domain-containing protein</fullName>
    </recommendedName>
</protein>
<dbReference type="EMBL" id="GG698904">
    <property type="protein sequence ID" value="EEU42694.1"/>
    <property type="molecule type" value="Genomic_DNA"/>
</dbReference>
<dbReference type="InterPro" id="IPR002110">
    <property type="entry name" value="Ankyrin_rpt"/>
</dbReference>
<dbReference type="PROSITE" id="PS50297">
    <property type="entry name" value="ANK_REP_REGION"/>
    <property type="match status" value="1"/>
</dbReference>
<dbReference type="Proteomes" id="UP000005206">
    <property type="component" value="Chromosome 8"/>
</dbReference>
<evidence type="ECO:0000256" key="2">
    <source>
        <dbReference type="SAM" id="MobiDB-lite"/>
    </source>
</evidence>
<evidence type="ECO:0000313" key="5">
    <source>
        <dbReference type="Proteomes" id="UP000005206"/>
    </source>
</evidence>
<dbReference type="AlphaFoldDB" id="C7YZY6"/>
<dbReference type="PROSITE" id="PS50088">
    <property type="entry name" value="ANK_REPEAT"/>
    <property type="match status" value="1"/>
</dbReference>
<reference evidence="4 5" key="1">
    <citation type="journal article" date="2009" name="PLoS Genet.">
        <title>The genome of Nectria haematococca: contribution of supernumerary chromosomes to gene expansion.</title>
        <authorList>
            <person name="Coleman J.J."/>
            <person name="Rounsley S.D."/>
            <person name="Rodriguez-Carres M."/>
            <person name="Kuo A."/>
            <person name="Wasmann C.C."/>
            <person name="Grimwood J."/>
            <person name="Schmutz J."/>
            <person name="Taga M."/>
            <person name="White G.J."/>
            <person name="Zhou S."/>
            <person name="Schwartz D.C."/>
            <person name="Freitag M."/>
            <person name="Ma L.J."/>
            <person name="Danchin E.G."/>
            <person name="Henrissat B."/>
            <person name="Coutinho P.M."/>
            <person name="Nelson D.R."/>
            <person name="Straney D."/>
            <person name="Napoli C.A."/>
            <person name="Barker B.M."/>
            <person name="Gribskov M."/>
            <person name="Rep M."/>
            <person name="Kroken S."/>
            <person name="Molnar I."/>
            <person name="Rensing C."/>
            <person name="Kennell J.C."/>
            <person name="Zamora J."/>
            <person name="Farman M.L."/>
            <person name="Selker E.U."/>
            <person name="Salamov A."/>
            <person name="Shapiro H."/>
            <person name="Pangilinan J."/>
            <person name="Lindquist E."/>
            <person name="Lamers C."/>
            <person name="Grigoriev I.V."/>
            <person name="Geiser D.M."/>
            <person name="Covert S.F."/>
            <person name="Temporini E."/>
            <person name="Vanetten H.D."/>
        </authorList>
    </citation>
    <scope>NUCLEOTIDE SEQUENCE [LARGE SCALE GENOMIC DNA]</scope>
    <source>
        <strain evidence="5">ATCC MYA-4622 / CBS 123669 / FGSC 9596 / NRRL 45880 / 77-13-4</strain>
    </source>
</reference>
<gene>
    <name evidence="4" type="ORF">NECHADRAFT_84187</name>
</gene>
<feature type="domain" description="Heterokaryon incompatibility" evidence="3">
    <location>
        <begin position="171"/>
        <end position="363"/>
    </location>
</feature>
<dbReference type="InterPro" id="IPR036770">
    <property type="entry name" value="Ankyrin_rpt-contain_sf"/>
</dbReference>
<evidence type="ECO:0000256" key="1">
    <source>
        <dbReference type="PROSITE-ProRule" id="PRU00023"/>
    </source>
</evidence>
<dbReference type="Pfam" id="PF06985">
    <property type="entry name" value="HET"/>
    <property type="match status" value="1"/>
</dbReference>
<dbReference type="OrthoDB" id="5120070at2759"/>
<keyword evidence="1" id="KW-0040">ANK repeat</keyword>
<dbReference type="SUPFAM" id="SSF48403">
    <property type="entry name" value="Ankyrin repeat"/>
    <property type="match status" value="1"/>
</dbReference>
<dbReference type="eggNOG" id="KOG0504">
    <property type="taxonomic scope" value="Eukaryota"/>
</dbReference>
<dbReference type="InParanoid" id="C7YZY6"/>
<dbReference type="KEGG" id="nhe:NECHADRAFT_84187"/>
<feature type="compositionally biased region" description="Basic residues" evidence="2">
    <location>
        <begin position="907"/>
        <end position="919"/>
    </location>
</feature>
<dbReference type="PANTHER" id="PTHR24148:SF78">
    <property type="entry name" value="HETEROKARYON INCOMPATIBILITY DOMAIN-CONTAINING PROTEIN"/>
    <property type="match status" value="1"/>
</dbReference>
<feature type="compositionally biased region" description="Basic and acidic residues" evidence="2">
    <location>
        <begin position="936"/>
        <end position="946"/>
    </location>
</feature>
<dbReference type="Pfam" id="PF12796">
    <property type="entry name" value="Ank_2"/>
    <property type="match status" value="2"/>
</dbReference>
<feature type="region of interest" description="Disordered" evidence="2">
    <location>
        <begin position="180"/>
        <end position="210"/>
    </location>
</feature>
<dbReference type="RefSeq" id="XP_003048407.1">
    <property type="nucleotide sequence ID" value="XM_003048361.1"/>
</dbReference>
<dbReference type="SMART" id="SM00248">
    <property type="entry name" value="ANK"/>
    <property type="match status" value="4"/>
</dbReference>
<sequence length="1235" mass="139224">MAPTCGGLLSVAVHHTNYLHIYDIHIVTVGLHLAGSLIQSLNGMEYTAPGSASRTALYKALSKAFVKALKMASFTTSMAPSIVTEKIKLLTTQIPPPQLTPCAFWSALVLLQATPPTWSLLRVQMTEYQYSPIPHGKGVIRLLRLLKGFTCERVHCELFEVAAWKPGDITYEALSYTWGTPPATTTPEDDTSRQSMSKDTSSKDSEPAEDITLEEITIQNRSGPSTMKIKPNLHSALRYLRGENQDRILWADAICINQLDAVEKGDQIGQMRYIYENAEQVLVWLGQGDEMTDKILGSIHDLHEEASARHDNWKDPKKLLTICGPIFRQRLELTPTNEYCKQLEALQELFKRPWFQRIWILQEIASARAATIVCGSKSVPGYIFALMPSILGLEIDDHTQAILDIMPGKQRSQSWWSDRRDLHFLLKKFAACQATEARDKVLALLGISSDASSPEVFRPDCQKTLQGVCRDTLCFLLFGRVLPSSVITLPNPSISELVDYLDDIPRLSHWTFKWAVHERHDLTSIYLLEVGGYTAPFLTVGNLIEHGGHLTLIMHLFSNNLVDEASTNRSGERILNIAARMGDVEVVRFLLGRPNTQLNHRDNDNLTPLAIAIIHGHFSVVELLLAQRQVDVAGGGVLGTTPISLPYLQQNSDMTLALNTGNRCMVEEVLRGKRLVQINRALLAIMARDNNKAGLKALISRGVHYNSRDRYGRTPMMRAAMNGCISTLQILATEDSHGFVPRDDHDFEGRTALSYAAETGELSACYLLMLRGADIDKKDHGGKSPRDWAQDKVALHETWITMELDDPEFLGAREELGGRRWCDIAALVCSTWLMVTQDKKSRDSDVKRVFNYIQRQKRRIEPKREDEIPSTNSLSPRQLRNKPTSEEANDNANGSDYKISEVFKMFRKSPRSSSPKKPRPSTPKKPSLRRLFSTPDKMETPTKDETTPIANAESPPAPAPPVDSELAKAETFSMEQIRRARNPIMNIAVRGTINRFSLEFFLLPGERRSRSHVLVELDEKIRFRDSEGNVADIKGLAMWMKNVGDEFDGELHVRYVVEGRHFVEPLARFQFPLVNATKPVSEHVTTIDVINVLQGLIGELPAIHRKTLTQFTFRLHKGRLLGCRDAVTQWMIRLNLAGMVGWHYTHQEVENVEYIGRQAVSGRGFDTMIDQNFASDMVRDEWGYLSVIVKISPVCRAIWQPNTYRVIKHAGKDLPYMKDENDKVVCTEQWIPNKD</sequence>
<feature type="repeat" description="ANK" evidence="1">
    <location>
        <begin position="748"/>
        <end position="780"/>
    </location>
</feature>
<feature type="compositionally biased region" description="Polar residues" evidence="2">
    <location>
        <begin position="869"/>
        <end position="882"/>
    </location>
</feature>
<feature type="region of interest" description="Disordered" evidence="2">
    <location>
        <begin position="860"/>
        <end position="894"/>
    </location>
</feature>
<dbReference type="InterPro" id="IPR052895">
    <property type="entry name" value="HetReg/Transcr_Mod"/>
</dbReference>
<feature type="region of interest" description="Disordered" evidence="2">
    <location>
        <begin position="907"/>
        <end position="964"/>
    </location>
</feature>
<dbReference type="HOGENOM" id="CLU_267271_0_0_1"/>
<dbReference type="Gene3D" id="1.25.40.20">
    <property type="entry name" value="Ankyrin repeat-containing domain"/>
    <property type="match status" value="2"/>
</dbReference>
<proteinExistence type="predicted"/>
<dbReference type="PANTHER" id="PTHR24148">
    <property type="entry name" value="ANKYRIN REPEAT DOMAIN-CONTAINING PROTEIN 39 HOMOLOG-RELATED"/>
    <property type="match status" value="1"/>
</dbReference>
<keyword evidence="5" id="KW-1185">Reference proteome</keyword>
<evidence type="ECO:0000313" key="4">
    <source>
        <dbReference type="EMBL" id="EEU42694.1"/>
    </source>
</evidence>